<feature type="transmembrane region" description="Helical" evidence="6">
    <location>
        <begin position="6"/>
        <end position="25"/>
    </location>
</feature>
<evidence type="ECO:0000256" key="4">
    <source>
        <dbReference type="ARBA" id="ARBA00022989"/>
    </source>
</evidence>
<evidence type="ECO:0000256" key="6">
    <source>
        <dbReference type="SAM" id="Phobius"/>
    </source>
</evidence>
<evidence type="ECO:0000256" key="3">
    <source>
        <dbReference type="ARBA" id="ARBA00022692"/>
    </source>
</evidence>
<dbReference type="Pfam" id="PF00361">
    <property type="entry name" value="Proton_antipo_M"/>
    <property type="match status" value="1"/>
</dbReference>
<feature type="transmembrane region" description="Helical" evidence="6">
    <location>
        <begin position="116"/>
        <end position="134"/>
    </location>
</feature>
<feature type="transmembrane region" description="Helical" evidence="6">
    <location>
        <begin position="34"/>
        <end position="57"/>
    </location>
</feature>
<feature type="non-terminal residue" evidence="8">
    <location>
        <position position="173"/>
    </location>
</feature>
<organism evidence="8">
    <name type="scientific">marine sediment metagenome</name>
    <dbReference type="NCBI Taxonomy" id="412755"/>
    <lineage>
        <taxon>unclassified sequences</taxon>
        <taxon>metagenomes</taxon>
        <taxon>ecological metagenomes</taxon>
    </lineage>
</organism>
<dbReference type="InterPro" id="IPR001750">
    <property type="entry name" value="ND/Mrp_TM"/>
</dbReference>
<gene>
    <name evidence="8" type="ORF">S01H1_60301</name>
</gene>
<dbReference type="PANTHER" id="PTHR42703:SF1">
    <property type="entry name" value="NA(+)_H(+) ANTIPORTER SUBUNIT D1"/>
    <property type="match status" value="1"/>
</dbReference>
<keyword evidence="2" id="KW-1003">Cell membrane</keyword>
<evidence type="ECO:0000256" key="2">
    <source>
        <dbReference type="ARBA" id="ARBA00022475"/>
    </source>
</evidence>
<evidence type="ECO:0000259" key="7">
    <source>
        <dbReference type="Pfam" id="PF00361"/>
    </source>
</evidence>
<feature type="domain" description="NADH:quinone oxidoreductase/Mrp antiporter transmembrane" evidence="7">
    <location>
        <begin position="134"/>
        <end position="173"/>
    </location>
</feature>
<dbReference type="InterPro" id="IPR050586">
    <property type="entry name" value="CPA3_Na-H_Antiporter_D"/>
</dbReference>
<feature type="transmembrane region" description="Helical" evidence="6">
    <location>
        <begin position="140"/>
        <end position="157"/>
    </location>
</feature>
<evidence type="ECO:0000256" key="1">
    <source>
        <dbReference type="ARBA" id="ARBA00004651"/>
    </source>
</evidence>
<dbReference type="GO" id="GO:0005886">
    <property type="term" value="C:plasma membrane"/>
    <property type="evidence" value="ECO:0007669"/>
    <property type="project" value="UniProtKB-SubCell"/>
</dbReference>
<sequence>MTGDVWVVLPLACLATGAFVVYLVARLLTSRNDLLALVTALVFAVALVALAPLFLFTRATLSTAEGLPAWGHLGEGGAFLLADPGGLVVAGVALGLGLLVALYSGRYLALDHRYETYYPLLLLLVAGLVGMVLAADLFNLYVFCELMSIAAYVLVAFRRRLATAIEAGFKYLV</sequence>
<keyword evidence="3 6" id="KW-0812">Transmembrane</keyword>
<feature type="transmembrane region" description="Helical" evidence="6">
    <location>
        <begin position="77"/>
        <end position="104"/>
    </location>
</feature>
<comment type="caution">
    <text evidence="8">The sequence shown here is derived from an EMBL/GenBank/DDBJ whole genome shotgun (WGS) entry which is preliminary data.</text>
</comment>
<accession>X0VMW2</accession>
<evidence type="ECO:0000256" key="5">
    <source>
        <dbReference type="ARBA" id="ARBA00023136"/>
    </source>
</evidence>
<dbReference type="PANTHER" id="PTHR42703">
    <property type="entry name" value="NADH DEHYDROGENASE"/>
    <property type="match status" value="1"/>
</dbReference>
<dbReference type="EMBL" id="BARS01039495">
    <property type="protein sequence ID" value="GAG19560.1"/>
    <property type="molecule type" value="Genomic_DNA"/>
</dbReference>
<proteinExistence type="predicted"/>
<protein>
    <recommendedName>
        <fullName evidence="7">NADH:quinone oxidoreductase/Mrp antiporter transmembrane domain-containing protein</fullName>
    </recommendedName>
</protein>
<name>X0VMW2_9ZZZZ</name>
<dbReference type="AlphaFoldDB" id="X0VMW2"/>
<keyword evidence="4 6" id="KW-1133">Transmembrane helix</keyword>
<reference evidence="8" key="1">
    <citation type="journal article" date="2014" name="Front. Microbiol.">
        <title>High frequency of phylogenetically diverse reductive dehalogenase-homologous genes in deep subseafloor sedimentary metagenomes.</title>
        <authorList>
            <person name="Kawai M."/>
            <person name="Futagami T."/>
            <person name="Toyoda A."/>
            <person name="Takaki Y."/>
            <person name="Nishi S."/>
            <person name="Hori S."/>
            <person name="Arai W."/>
            <person name="Tsubouchi T."/>
            <person name="Morono Y."/>
            <person name="Uchiyama I."/>
            <person name="Ito T."/>
            <person name="Fujiyama A."/>
            <person name="Inagaki F."/>
            <person name="Takami H."/>
        </authorList>
    </citation>
    <scope>NUCLEOTIDE SEQUENCE</scope>
    <source>
        <strain evidence="8">Expedition CK06-06</strain>
    </source>
</reference>
<comment type="subcellular location">
    <subcellularLocation>
        <location evidence="1">Cell membrane</location>
        <topology evidence="1">Multi-pass membrane protein</topology>
    </subcellularLocation>
</comment>
<keyword evidence="5 6" id="KW-0472">Membrane</keyword>
<evidence type="ECO:0000313" key="8">
    <source>
        <dbReference type="EMBL" id="GAG19560.1"/>
    </source>
</evidence>